<accession>A0AAV9XFI2</accession>
<dbReference type="InterPro" id="IPR007219">
    <property type="entry name" value="XnlR_reg_dom"/>
</dbReference>
<dbReference type="Pfam" id="PF04082">
    <property type="entry name" value="Fungal_trans"/>
    <property type="match status" value="1"/>
</dbReference>
<feature type="region of interest" description="Disordered" evidence="4">
    <location>
        <begin position="572"/>
        <end position="598"/>
    </location>
</feature>
<dbReference type="SMART" id="SM00066">
    <property type="entry name" value="GAL4"/>
    <property type="match status" value="1"/>
</dbReference>
<dbReference type="CDD" id="cd12148">
    <property type="entry name" value="fungal_TF_MHR"/>
    <property type="match status" value="1"/>
</dbReference>
<keyword evidence="2" id="KW-0479">Metal-binding</keyword>
<protein>
    <recommendedName>
        <fullName evidence="5">Zn(2)-C6 fungal-type domain-containing protein</fullName>
    </recommendedName>
</protein>
<dbReference type="GO" id="GO:0000981">
    <property type="term" value="F:DNA-binding transcription factor activity, RNA polymerase II-specific"/>
    <property type="evidence" value="ECO:0007669"/>
    <property type="project" value="InterPro"/>
</dbReference>
<dbReference type="PROSITE" id="PS00463">
    <property type="entry name" value="ZN2_CY6_FUNGAL_1"/>
    <property type="match status" value="1"/>
</dbReference>
<dbReference type="PANTHER" id="PTHR31001:SF91">
    <property type="entry name" value="ZN(II)2CYS6 TRANSCRIPTION FACTOR (EUROFUNG)"/>
    <property type="match status" value="1"/>
</dbReference>
<dbReference type="GO" id="GO:0003677">
    <property type="term" value="F:DNA binding"/>
    <property type="evidence" value="ECO:0007669"/>
    <property type="project" value="InterPro"/>
</dbReference>
<comment type="caution">
    <text evidence="6">The sequence shown here is derived from an EMBL/GenBank/DDBJ whole genome shotgun (WGS) entry which is preliminary data.</text>
</comment>
<comment type="subcellular location">
    <subcellularLocation>
        <location evidence="1">Nucleus</location>
    </subcellularLocation>
</comment>
<dbReference type="GO" id="GO:0008270">
    <property type="term" value="F:zinc ion binding"/>
    <property type="evidence" value="ECO:0007669"/>
    <property type="project" value="InterPro"/>
</dbReference>
<evidence type="ECO:0000256" key="1">
    <source>
        <dbReference type="ARBA" id="ARBA00004123"/>
    </source>
</evidence>
<proteinExistence type="predicted"/>
<dbReference type="InterPro" id="IPR050613">
    <property type="entry name" value="Sec_Metabolite_Reg"/>
</dbReference>
<dbReference type="AlphaFoldDB" id="A0AAV9XFI2"/>
<evidence type="ECO:0000256" key="3">
    <source>
        <dbReference type="ARBA" id="ARBA00023242"/>
    </source>
</evidence>
<evidence type="ECO:0000259" key="5">
    <source>
        <dbReference type="PROSITE" id="PS50048"/>
    </source>
</evidence>
<dbReference type="Gene3D" id="4.10.240.10">
    <property type="entry name" value="Zn(2)-C6 fungal-type DNA-binding domain"/>
    <property type="match status" value="1"/>
</dbReference>
<dbReference type="CDD" id="cd00067">
    <property type="entry name" value="GAL4"/>
    <property type="match status" value="1"/>
</dbReference>
<feature type="domain" description="Zn(2)-C6 fungal-type" evidence="5">
    <location>
        <begin position="11"/>
        <end position="40"/>
    </location>
</feature>
<dbReference type="Proteomes" id="UP001365542">
    <property type="component" value="Unassembled WGS sequence"/>
</dbReference>
<keyword evidence="3" id="KW-0539">Nucleus</keyword>
<keyword evidence="7" id="KW-1185">Reference proteome</keyword>
<dbReference type="SUPFAM" id="SSF57701">
    <property type="entry name" value="Zn2/Cys6 DNA-binding domain"/>
    <property type="match status" value="1"/>
</dbReference>
<evidence type="ECO:0000256" key="4">
    <source>
        <dbReference type="SAM" id="MobiDB-lite"/>
    </source>
</evidence>
<dbReference type="GO" id="GO:0005634">
    <property type="term" value="C:nucleus"/>
    <property type="evidence" value="ECO:0007669"/>
    <property type="project" value="UniProtKB-SubCell"/>
</dbReference>
<evidence type="ECO:0000313" key="6">
    <source>
        <dbReference type="EMBL" id="KAK6540431.1"/>
    </source>
</evidence>
<reference evidence="6 7" key="1">
    <citation type="submission" date="2019-10" db="EMBL/GenBank/DDBJ databases">
        <authorList>
            <person name="Palmer J.M."/>
        </authorList>
    </citation>
    <scope>NUCLEOTIDE SEQUENCE [LARGE SCALE GENOMIC DNA]</scope>
    <source>
        <strain evidence="6 7">TWF694</strain>
    </source>
</reference>
<dbReference type="SMART" id="SM00906">
    <property type="entry name" value="Fungal_trans"/>
    <property type="match status" value="1"/>
</dbReference>
<dbReference type="InterPro" id="IPR036864">
    <property type="entry name" value="Zn2-C6_fun-type_DNA-bd_sf"/>
</dbReference>
<dbReference type="Pfam" id="PF00172">
    <property type="entry name" value="Zn_clus"/>
    <property type="match status" value="1"/>
</dbReference>
<dbReference type="InterPro" id="IPR001138">
    <property type="entry name" value="Zn2Cys6_DnaBD"/>
</dbReference>
<sequence>MSHPPSALSRSCMECRRRKIRCDRSLPCSYCVKVRIQCSYPPPSATSQKTDSKTADEDVVARMERVERTLESFEHGFSRIWQLLQAGPPASLSDGSSNAHDLVHHPHEISNGDIEARESPTWPHKDDELSPLFKLPLTTALECLHPPTILISFIWQKYLESVESVLKILHAPSVQKQIVDFIRGRRILDPPTECMMFAIYYAAVVTMTAEECQAEFKEDKHEMLKRYRIGVESSLSKANLLESLDMTVLQAFVIYLICGRRDDDGPDVRVLIGTAIGIALKIGLHRDGAALGLPPFQVELRRRLWWQIYVLDIRVAEDRGASPRILESWFNTRFPSNVNDASLDSEMREPVPNTPGRTEMLFSLVRFEISNFARRVVFTDEFCSENCYPILSVSQKCKAIDSFREKVERQYLSHCDKNIPLDFLTASSSRLILVKLKLTVSKPRARQDQALLKQANFRKICVDILQQARILRSYEKGRQWLWLFQTYIEWDVLTCLLINLSLVPKGDGLALAWEAVDEVYEYWKTNADTHRDHRWEGIEELRSKALLALGMIKSDPSRWEVSSDDNTILDEPETMTVVPPSGSPGRTRKRPGEDNPDLLSYQEARCPKHCSQLRIIQPEFEEPPRMLASAKATAAAQVAIHHSSHTEPVTGDTDIPSSGTACQWSSALIDNYFQVLGSEHTSTSWF</sequence>
<dbReference type="PROSITE" id="PS50048">
    <property type="entry name" value="ZN2_CY6_FUNGAL_2"/>
    <property type="match status" value="1"/>
</dbReference>
<evidence type="ECO:0000256" key="2">
    <source>
        <dbReference type="ARBA" id="ARBA00022723"/>
    </source>
</evidence>
<name>A0AAV9XFI2_9PEZI</name>
<evidence type="ECO:0000313" key="7">
    <source>
        <dbReference type="Proteomes" id="UP001365542"/>
    </source>
</evidence>
<organism evidence="6 7">
    <name type="scientific">Orbilia ellipsospora</name>
    <dbReference type="NCBI Taxonomy" id="2528407"/>
    <lineage>
        <taxon>Eukaryota</taxon>
        <taxon>Fungi</taxon>
        <taxon>Dikarya</taxon>
        <taxon>Ascomycota</taxon>
        <taxon>Pezizomycotina</taxon>
        <taxon>Orbiliomycetes</taxon>
        <taxon>Orbiliales</taxon>
        <taxon>Orbiliaceae</taxon>
        <taxon>Orbilia</taxon>
    </lineage>
</organism>
<dbReference type="EMBL" id="JAVHJO010000005">
    <property type="protein sequence ID" value="KAK6540431.1"/>
    <property type="molecule type" value="Genomic_DNA"/>
</dbReference>
<gene>
    <name evidence="6" type="ORF">TWF694_009226</name>
</gene>
<dbReference type="PANTHER" id="PTHR31001">
    <property type="entry name" value="UNCHARACTERIZED TRANSCRIPTIONAL REGULATORY PROTEIN"/>
    <property type="match status" value="1"/>
</dbReference>
<dbReference type="GO" id="GO:0006351">
    <property type="term" value="P:DNA-templated transcription"/>
    <property type="evidence" value="ECO:0007669"/>
    <property type="project" value="InterPro"/>
</dbReference>